<evidence type="ECO:0000256" key="1">
    <source>
        <dbReference type="SAM" id="Phobius"/>
    </source>
</evidence>
<dbReference type="AlphaFoldDB" id="A0A6C0AEK7"/>
<accession>A0A6C0AEK7</accession>
<reference evidence="2" key="1">
    <citation type="journal article" date="2020" name="Nature">
        <title>Giant virus diversity and host interactions through global metagenomics.</title>
        <authorList>
            <person name="Schulz F."/>
            <person name="Roux S."/>
            <person name="Paez-Espino D."/>
            <person name="Jungbluth S."/>
            <person name="Walsh D.A."/>
            <person name="Denef V.J."/>
            <person name="McMahon K.D."/>
            <person name="Konstantinidis K.T."/>
            <person name="Eloe-Fadrosh E.A."/>
            <person name="Kyrpides N.C."/>
            <person name="Woyke T."/>
        </authorList>
    </citation>
    <scope>NUCLEOTIDE SEQUENCE</scope>
    <source>
        <strain evidence="2">GVMAG-S-1021933-23</strain>
    </source>
</reference>
<feature type="transmembrane region" description="Helical" evidence="1">
    <location>
        <begin position="137"/>
        <end position="156"/>
    </location>
</feature>
<feature type="transmembrane region" description="Helical" evidence="1">
    <location>
        <begin position="6"/>
        <end position="26"/>
    </location>
</feature>
<dbReference type="EMBL" id="MN740593">
    <property type="protein sequence ID" value="QHS77805.1"/>
    <property type="molecule type" value="Genomic_DNA"/>
</dbReference>
<protein>
    <submittedName>
        <fullName evidence="2">Uncharacterized protein</fullName>
    </submittedName>
</protein>
<name>A0A6C0AEK7_9ZZZZ</name>
<organism evidence="2">
    <name type="scientific">viral metagenome</name>
    <dbReference type="NCBI Taxonomy" id="1070528"/>
    <lineage>
        <taxon>unclassified sequences</taxon>
        <taxon>metagenomes</taxon>
        <taxon>organismal metagenomes</taxon>
    </lineage>
</organism>
<feature type="transmembrane region" description="Helical" evidence="1">
    <location>
        <begin position="94"/>
        <end position="116"/>
    </location>
</feature>
<feature type="transmembrane region" description="Helical" evidence="1">
    <location>
        <begin position="46"/>
        <end position="74"/>
    </location>
</feature>
<keyword evidence="1" id="KW-0472">Membrane</keyword>
<sequence length="163" mass="18958">MQWWVIIIIFLLLIRIIYTTYTLTYINQEMIVYKDNERNVKAKEYLSSAVILGWCFVTIISACLISFGVIIFVGYQESFSEKIWKNITYYEYSILSFIIFVFIVIGILSLSAAINLKYSSTLSLNKEVYDDCYSTSVICLIGIAVTIIFFSIRIYISEKEIVF</sequence>
<keyword evidence="1" id="KW-1133">Transmembrane helix</keyword>
<evidence type="ECO:0000313" key="2">
    <source>
        <dbReference type="EMBL" id="QHS77805.1"/>
    </source>
</evidence>
<proteinExistence type="predicted"/>
<keyword evidence="1" id="KW-0812">Transmembrane</keyword>